<dbReference type="InterPro" id="IPR006926">
    <property type="entry name" value="Vps16_N"/>
</dbReference>
<dbReference type="Pfam" id="PF04840">
    <property type="entry name" value="Vps16_C"/>
    <property type="match status" value="1"/>
</dbReference>
<dbReference type="EMBL" id="NHOQ01000017">
    <property type="protein sequence ID" value="PWA33818.1"/>
    <property type="molecule type" value="Genomic_DNA"/>
</dbReference>
<evidence type="ECO:0000313" key="8">
    <source>
        <dbReference type="Proteomes" id="UP000250572"/>
    </source>
</evidence>
<evidence type="ECO:0000256" key="3">
    <source>
        <dbReference type="SAM" id="Coils"/>
    </source>
</evidence>
<dbReference type="Pfam" id="PF04841">
    <property type="entry name" value="Vps16_N"/>
    <property type="match status" value="2"/>
</dbReference>
<dbReference type="GO" id="GO:0005768">
    <property type="term" value="C:endosome"/>
    <property type="evidence" value="ECO:0007669"/>
    <property type="project" value="TreeGrafter"/>
</dbReference>
<evidence type="ECO:0000313" key="7">
    <source>
        <dbReference type="EMBL" id="PWA33818.1"/>
    </source>
</evidence>
<evidence type="ECO:0000259" key="6">
    <source>
        <dbReference type="Pfam" id="PF04841"/>
    </source>
</evidence>
<evidence type="ECO:0000256" key="1">
    <source>
        <dbReference type="ARBA" id="ARBA00009250"/>
    </source>
</evidence>
<dbReference type="PANTHER" id="PTHR12811:SF0">
    <property type="entry name" value="VACUOLAR PROTEIN SORTING-ASSOCIATED PROTEIN 16 HOMOLOG"/>
    <property type="match status" value="1"/>
</dbReference>
<feature type="chain" id="PRO_5016275143" description="Vacuolar protein sorting-associated protein 16 homolog" evidence="4">
    <location>
        <begin position="21"/>
        <end position="920"/>
    </location>
</feature>
<protein>
    <recommendedName>
        <fullName evidence="2">Vacuolar protein sorting-associated protein 16 homolog</fullName>
    </recommendedName>
</protein>
<sequence length="920" mass="102649">MSTHLHLVLVVLHGVQHVDQLVEQSQNRDGIDWTLTKLLQVEGSRTRGLLLALRVQVQVQVRGICGDHQVLVLMRLGGHHIDGGTSGPDNWTRTQNQNRLTATGLTSAAPQRVKLSLSTLSLELSLSTTPRGEGVVTMETGQEREPVSANEVIWKENGSFPPIVFELELQSPEENRPARLCYRTPASSCGSVLVRRQNRLLCADPDLIILLSMAFITANWNPLGDAFYRKTELYEMFWSLRDGLRDSLVAAAPYGGPIALLREPLRRSPSTRPQLEIYSASGVSIASFPVRTRVQHTTCPRVTSLFPSPVLPVFQWKSGPVVHLGWSVNDELLCVQEDGTVLIYDLFGSFKRHFSMGQEVVQSQVLEAKVFHSPYGTGVAIVTGSSRFTLATNIEDLKLRRLPEVPGLQGWPSCWAVLTQDRQTKVLVSSGPELYVLDNTSCTAVYPPGLSPQAGSIVHMSVSFSYKYLALFTETGRLWTGLSNLQERLSEVDTKQAATPKQMVWCRRPRSQQPSVVLMWDRLLLVVGSCNDSIQFPLEDQSVLVGELDGVRVIGSSSQELLQEVPLVCQDIFKIASMAPGALLLEAHREYEKSSQKADEYLREIKEQNVLGDAVRQCVEAAAHEYDPDTQKALMRAASFGKCFLTEFSPDQFVTTCRELRVLNAVRESSVGMPLTHTQYPALMTLQVLIDRLVYRQFYPLAIEVCRYLKIPDYQGVSRVLKHWASCKVQQKDLTDEAIARAVCAKVGDSPGVSYSDIAAKAYECGRPELAIKLLDFEARSGEQVPLLLKMKRSQLALSKAVESGDTDLVYTVVTYLKNDMNRGDFFMTLRNQPVALSLYRQFCKLQEPQTLKDLFNQDDDHQELGNFYVTSSYRDKRLEGRLAQLQSAVDEYNKAKNDFAAKVKVSPVHQVCPPGVDGL</sequence>
<keyword evidence="8" id="KW-1185">Reference proteome</keyword>
<feature type="domain" description="Vps16 N-terminal" evidence="6">
    <location>
        <begin position="314"/>
        <end position="654"/>
    </location>
</feature>
<feature type="domain" description="Vps16 C-terminal" evidence="5">
    <location>
        <begin position="753"/>
        <end position="904"/>
    </location>
</feature>
<evidence type="ECO:0000256" key="2">
    <source>
        <dbReference type="ARBA" id="ARBA00017947"/>
    </source>
</evidence>
<evidence type="ECO:0000259" key="5">
    <source>
        <dbReference type="Pfam" id="PF04840"/>
    </source>
</evidence>
<keyword evidence="3" id="KW-0175">Coiled coil</keyword>
<dbReference type="STRING" id="33528.ENSGAFP00000000082"/>
<feature type="coiled-coil region" evidence="3">
    <location>
        <begin position="876"/>
        <end position="903"/>
    </location>
</feature>
<reference evidence="7 8" key="1">
    <citation type="journal article" date="2018" name="G3 (Bethesda)">
        <title>A High-Quality Reference Genome for the Invasive Mosquitofish Gambusia affinis Using a Chicago Library.</title>
        <authorList>
            <person name="Hoffberg S.L."/>
            <person name="Troendle N.J."/>
            <person name="Glenn T.C."/>
            <person name="Mahmud O."/>
            <person name="Louha S."/>
            <person name="Chalopin D."/>
            <person name="Bennetzen J.L."/>
            <person name="Mauricio R."/>
        </authorList>
    </citation>
    <scope>NUCLEOTIDE SEQUENCE [LARGE SCALE GENOMIC DNA]</scope>
    <source>
        <strain evidence="7">NE01/NJP1002.9</strain>
        <tissue evidence="7">Muscle</tissue>
    </source>
</reference>
<dbReference type="SUPFAM" id="SSF50978">
    <property type="entry name" value="WD40 repeat-like"/>
    <property type="match status" value="1"/>
</dbReference>
<gene>
    <name evidence="7" type="ORF">CCH79_00017252</name>
</gene>
<dbReference type="Proteomes" id="UP000250572">
    <property type="component" value="Unassembled WGS sequence"/>
</dbReference>
<comment type="similarity">
    <text evidence="1">Belongs to the VPS16 family.</text>
</comment>
<keyword evidence="4" id="KW-0732">Signal</keyword>
<dbReference type="InterPro" id="IPR006925">
    <property type="entry name" value="Vps16_C"/>
</dbReference>
<dbReference type="PANTHER" id="PTHR12811">
    <property type="entry name" value="VACUOLAR PROTEIN SORTING VPS16"/>
    <property type="match status" value="1"/>
</dbReference>
<dbReference type="InterPro" id="IPR036322">
    <property type="entry name" value="WD40_repeat_dom_sf"/>
</dbReference>
<dbReference type="GO" id="GO:0003779">
    <property type="term" value="F:actin binding"/>
    <property type="evidence" value="ECO:0007669"/>
    <property type="project" value="TreeGrafter"/>
</dbReference>
<dbReference type="AlphaFoldDB" id="A0A315WD99"/>
<dbReference type="GO" id="GO:0005765">
    <property type="term" value="C:lysosomal membrane"/>
    <property type="evidence" value="ECO:0007669"/>
    <property type="project" value="TreeGrafter"/>
</dbReference>
<dbReference type="GO" id="GO:0016197">
    <property type="term" value="P:endosomal transport"/>
    <property type="evidence" value="ECO:0007669"/>
    <property type="project" value="TreeGrafter"/>
</dbReference>
<dbReference type="GO" id="GO:0042144">
    <property type="term" value="P:vacuole fusion, non-autophagic"/>
    <property type="evidence" value="ECO:0007669"/>
    <property type="project" value="TreeGrafter"/>
</dbReference>
<accession>A0A315WD99</accession>
<comment type="caution">
    <text evidence="7">The sequence shown here is derived from an EMBL/GenBank/DDBJ whole genome shotgun (WGS) entry which is preliminary data.</text>
</comment>
<feature type="domain" description="Vps16 N-terminal" evidence="6">
    <location>
        <begin position="217"/>
        <end position="287"/>
    </location>
</feature>
<feature type="signal peptide" evidence="4">
    <location>
        <begin position="1"/>
        <end position="20"/>
    </location>
</feature>
<organism evidence="7 8">
    <name type="scientific">Gambusia affinis</name>
    <name type="common">Western mosquitofish</name>
    <name type="synonym">Heterandria affinis</name>
    <dbReference type="NCBI Taxonomy" id="33528"/>
    <lineage>
        <taxon>Eukaryota</taxon>
        <taxon>Metazoa</taxon>
        <taxon>Chordata</taxon>
        <taxon>Craniata</taxon>
        <taxon>Vertebrata</taxon>
        <taxon>Euteleostomi</taxon>
        <taxon>Actinopterygii</taxon>
        <taxon>Neopterygii</taxon>
        <taxon>Teleostei</taxon>
        <taxon>Neoteleostei</taxon>
        <taxon>Acanthomorphata</taxon>
        <taxon>Ovalentaria</taxon>
        <taxon>Atherinomorphae</taxon>
        <taxon>Cyprinodontiformes</taxon>
        <taxon>Poeciliidae</taxon>
        <taxon>Poeciliinae</taxon>
        <taxon>Gambusia</taxon>
    </lineage>
</organism>
<dbReference type="GO" id="GO:0006886">
    <property type="term" value="P:intracellular protein transport"/>
    <property type="evidence" value="ECO:0007669"/>
    <property type="project" value="InterPro"/>
</dbReference>
<dbReference type="GO" id="GO:0030897">
    <property type="term" value="C:HOPS complex"/>
    <property type="evidence" value="ECO:0007669"/>
    <property type="project" value="TreeGrafter"/>
</dbReference>
<evidence type="ECO:0000256" key="4">
    <source>
        <dbReference type="SAM" id="SignalP"/>
    </source>
</evidence>
<dbReference type="InterPro" id="IPR016534">
    <property type="entry name" value="VPS16"/>
</dbReference>
<proteinExistence type="inferred from homology"/>
<name>A0A315WD99_GAMAF</name>